<dbReference type="Proteomes" id="UP000597761">
    <property type="component" value="Unassembled WGS sequence"/>
</dbReference>
<protein>
    <recommendedName>
        <fullName evidence="2 5">Alpha-galactosidase</fullName>
        <ecNumber evidence="2 5">3.2.1.22</ecNumber>
    </recommendedName>
</protein>
<organism evidence="8 9">
    <name type="scientific">Tersicoccus solisilvae</name>
    <dbReference type="NCBI Taxonomy" id="1882339"/>
    <lineage>
        <taxon>Bacteria</taxon>
        <taxon>Bacillati</taxon>
        <taxon>Actinomycetota</taxon>
        <taxon>Actinomycetes</taxon>
        <taxon>Micrococcales</taxon>
        <taxon>Micrococcaceae</taxon>
        <taxon>Tersicoccus</taxon>
    </lineage>
</organism>
<dbReference type="InterPro" id="IPR038417">
    <property type="entry name" value="Alpga-gal_N_sf"/>
</dbReference>
<dbReference type="Pfam" id="PF02065">
    <property type="entry name" value="Melibiase"/>
    <property type="match status" value="1"/>
</dbReference>
<dbReference type="InterPro" id="IPR031704">
    <property type="entry name" value="Glyco_hydro_36_N"/>
</dbReference>
<dbReference type="Gene3D" id="3.20.20.70">
    <property type="entry name" value="Aldolase class I"/>
    <property type="match status" value="1"/>
</dbReference>
<name>A0ABQ1P7Y5_9MICC</name>
<comment type="caution">
    <text evidence="8">The sequence shown here is derived from an EMBL/GenBank/DDBJ whole genome shotgun (WGS) entry which is preliminary data.</text>
</comment>
<dbReference type="PANTHER" id="PTHR43053:SF3">
    <property type="entry name" value="ALPHA-GALACTOSIDASE C-RELATED"/>
    <property type="match status" value="1"/>
</dbReference>
<dbReference type="CDD" id="cd14791">
    <property type="entry name" value="GH36"/>
    <property type="match status" value="1"/>
</dbReference>
<dbReference type="Gene3D" id="2.70.98.60">
    <property type="entry name" value="alpha-galactosidase from lactobacil brevis"/>
    <property type="match status" value="1"/>
</dbReference>
<dbReference type="InterPro" id="IPR050985">
    <property type="entry name" value="Alpha-glycosidase_related"/>
</dbReference>
<proteinExistence type="inferred from homology"/>
<dbReference type="SUPFAM" id="SSF51445">
    <property type="entry name" value="(Trans)glycosidases"/>
    <property type="match status" value="1"/>
</dbReference>
<keyword evidence="4 5" id="KW-0326">Glycosidase</keyword>
<dbReference type="InterPro" id="IPR013785">
    <property type="entry name" value="Aldolase_TIM"/>
</dbReference>
<dbReference type="EMBL" id="BMJI01000011">
    <property type="protein sequence ID" value="GGC92469.1"/>
    <property type="molecule type" value="Genomic_DNA"/>
</dbReference>
<keyword evidence="9" id="KW-1185">Reference proteome</keyword>
<accession>A0ABQ1P7Y5</accession>
<feature type="domain" description="Glycosyl hydrolase family 36 N-terminal" evidence="7">
    <location>
        <begin position="31"/>
        <end position="268"/>
    </location>
</feature>
<evidence type="ECO:0000256" key="1">
    <source>
        <dbReference type="ARBA" id="ARBA00001255"/>
    </source>
</evidence>
<evidence type="ECO:0000256" key="5">
    <source>
        <dbReference type="PIRNR" id="PIRNR005536"/>
    </source>
</evidence>
<reference evidence="9" key="1">
    <citation type="journal article" date="2019" name="Int. J. Syst. Evol. Microbiol.">
        <title>The Global Catalogue of Microorganisms (GCM) 10K type strain sequencing project: providing services to taxonomists for standard genome sequencing and annotation.</title>
        <authorList>
            <consortium name="The Broad Institute Genomics Platform"/>
            <consortium name="The Broad Institute Genome Sequencing Center for Infectious Disease"/>
            <person name="Wu L."/>
            <person name="Ma J."/>
        </authorList>
    </citation>
    <scope>NUCLEOTIDE SEQUENCE [LARGE SCALE GENOMIC DNA]</scope>
    <source>
        <strain evidence="9">CGMCC 1.15480</strain>
    </source>
</reference>
<dbReference type="EC" id="3.2.1.22" evidence="2 5"/>
<comment type="similarity">
    <text evidence="5">Belongs to the glycosyl hydrolase.</text>
</comment>
<dbReference type="RefSeq" id="WP_188668154.1">
    <property type="nucleotide sequence ID" value="NZ_BMJI01000011.1"/>
</dbReference>
<keyword evidence="3 5" id="KW-0378">Hydrolase</keyword>
<comment type="catalytic activity">
    <reaction evidence="1 5">
        <text>Hydrolysis of terminal, non-reducing alpha-D-galactose residues in alpha-D-galactosides, including galactose oligosaccharides, galactomannans and galactolipids.</text>
        <dbReference type="EC" id="3.2.1.22"/>
    </reaction>
</comment>
<evidence type="ECO:0000256" key="2">
    <source>
        <dbReference type="ARBA" id="ARBA00012755"/>
    </source>
</evidence>
<evidence type="ECO:0000256" key="3">
    <source>
        <dbReference type="ARBA" id="ARBA00022801"/>
    </source>
</evidence>
<feature type="region of interest" description="Disordered" evidence="6">
    <location>
        <begin position="676"/>
        <end position="697"/>
    </location>
</feature>
<dbReference type="PANTHER" id="PTHR43053">
    <property type="entry name" value="GLYCOSIDASE FAMILY 31"/>
    <property type="match status" value="1"/>
</dbReference>
<gene>
    <name evidence="8" type="primary">galA</name>
    <name evidence="8" type="ORF">GCM10011512_19410</name>
</gene>
<sequence length="753" mass="79728">MTPSRLVYLRAAGVSVLLDLPGTGDAGRAVPAFLHWGPDLGPTPPPAAAFTAPVTHSGWDEPATAPIVPAAADGWRGRPALRGSRAGTDYSPHWRVVSSRVDVAAEHDAAGAGTGGRVRLDLADEAAGLGLTWTLDLSVTGVVRVDAAVRNTGATPYQLAGLEVSLPVGPAARELMDLTGTWTRERHPQRLPFAQGAWVRAGRHGRTGHDAPTVLCAGEEGFAHRRGRVWAVHLAASGDTEVFAERLPDPSRRLGGGELLGPGEIELAPGEEYRTPTLFGACAEAGLDGVAAAFHRWVRGRPQHPATPRPVILNTWEAVYFRHDLAALTELADVAADIGVERFVLDDGWFGHRRDDTAGLGDWWVDPAVWPDGLGPLIDHVTGLGLEFGIWVEPEMVSPDSDLARAHPDWISGPGPGRTPASWRHQQVLDLVHPEAFAYVLGTLDALLTTYPIRYLKWDQNRDHTELGHGGRAAAHAQTAAGLALMAELKRRHPGLEIESCSSGGARVDLAVLEHTDRVWASDSNDALERQTIQQYTGLLLPPELIGAHIGPPTAHSSGRTHALGFRAVTALFGHLGLEWDIRRTGPRERDELRHVIGLYRRHRALLHGGTSVRADTPGTGLGIHGVVAPDAGAALYAVVATGTSPDAAPGPQPLPGLDPDGTYDVELVDPLHPGPADFHAPTDPAAGHGAEDHTLKEKRSPAWVPRLTGVSGAALANAGLTLPVLNPEQALLLHVRRTAPVSGAGAPGTVSA</sequence>
<evidence type="ECO:0000256" key="4">
    <source>
        <dbReference type="ARBA" id="ARBA00023295"/>
    </source>
</evidence>
<dbReference type="InterPro" id="IPR000111">
    <property type="entry name" value="Glyco_hydro_27/36_CS"/>
</dbReference>
<evidence type="ECO:0000313" key="8">
    <source>
        <dbReference type="EMBL" id="GGC92469.1"/>
    </source>
</evidence>
<dbReference type="PIRSF" id="PIRSF005536">
    <property type="entry name" value="Agal"/>
    <property type="match status" value="1"/>
</dbReference>
<dbReference type="InterPro" id="IPR002252">
    <property type="entry name" value="Glyco_hydro_36"/>
</dbReference>
<evidence type="ECO:0000259" key="7">
    <source>
        <dbReference type="Pfam" id="PF16875"/>
    </source>
</evidence>
<dbReference type="PRINTS" id="PR00743">
    <property type="entry name" value="GLHYDRLASE36"/>
</dbReference>
<evidence type="ECO:0000313" key="9">
    <source>
        <dbReference type="Proteomes" id="UP000597761"/>
    </source>
</evidence>
<evidence type="ECO:0000256" key="6">
    <source>
        <dbReference type="SAM" id="MobiDB-lite"/>
    </source>
</evidence>
<dbReference type="Pfam" id="PF16875">
    <property type="entry name" value="Glyco_hydro_36N"/>
    <property type="match status" value="1"/>
</dbReference>
<dbReference type="InterPro" id="IPR017853">
    <property type="entry name" value="GH"/>
</dbReference>
<dbReference type="PROSITE" id="PS00512">
    <property type="entry name" value="ALPHA_GALACTOSIDASE"/>
    <property type="match status" value="1"/>
</dbReference>